<sequence length="87" mass="10908">MWWLFMPWMGFGRGGRWGWVGPYPGRGPWSHLPPWMRPGWIWGKGACWWLFGLPYWIMRAWYPPPIVPWYAIWRYPIPWYPYYPYPW</sequence>
<protein>
    <submittedName>
        <fullName evidence="1">Uncharacterized protein</fullName>
    </submittedName>
</protein>
<accession>A0A832Z239</accession>
<evidence type="ECO:0000313" key="1">
    <source>
        <dbReference type="EMBL" id="HIP56573.1"/>
    </source>
</evidence>
<reference evidence="1" key="1">
    <citation type="journal article" date="2020" name="ISME J.">
        <title>Gammaproteobacteria mediating utilization of methyl-, sulfur- and petroleum organic compounds in deep ocean hydrothermal plumes.</title>
        <authorList>
            <person name="Zhou Z."/>
            <person name="Liu Y."/>
            <person name="Pan J."/>
            <person name="Cron B.R."/>
            <person name="Toner B.M."/>
            <person name="Anantharaman K."/>
            <person name="Breier J.A."/>
            <person name="Dick G.J."/>
            <person name="Li M."/>
        </authorList>
    </citation>
    <scope>NUCLEOTIDE SEQUENCE</scope>
    <source>
        <strain evidence="1">SZUA-1435</strain>
    </source>
</reference>
<evidence type="ECO:0000313" key="2">
    <source>
        <dbReference type="Proteomes" id="UP000605805"/>
    </source>
</evidence>
<dbReference type="AlphaFoldDB" id="A0A832Z239"/>
<proteinExistence type="predicted"/>
<organism evidence="1 2">
    <name type="scientific">Ignisphaera aggregans</name>
    <dbReference type="NCBI Taxonomy" id="334771"/>
    <lineage>
        <taxon>Archaea</taxon>
        <taxon>Thermoproteota</taxon>
        <taxon>Thermoprotei</taxon>
        <taxon>Desulfurococcales</taxon>
        <taxon>Desulfurococcaceae</taxon>
        <taxon>Ignisphaera</taxon>
    </lineage>
</organism>
<gene>
    <name evidence="1" type="ORF">EYH02_00660</name>
</gene>
<name>A0A832Z239_9CREN</name>
<dbReference type="Proteomes" id="UP000605805">
    <property type="component" value="Unassembled WGS sequence"/>
</dbReference>
<comment type="caution">
    <text evidence="1">The sequence shown here is derived from an EMBL/GenBank/DDBJ whole genome shotgun (WGS) entry which is preliminary data.</text>
</comment>
<dbReference type="EMBL" id="DQTV01000015">
    <property type="protein sequence ID" value="HIP56573.1"/>
    <property type="molecule type" value="Genomic_DNA"/>
</dbReference>